<protein>
    <recommendedName>
        <fullName evidence="1">AbiTii domain-containing protein</fullName>
    </recommendedName>
</protein>
<dbReference type="Proteomes" id="UP000035057">
    <property type="component" value="Unassembled WGS sequence"/>
</dbReference>
<dbReference type="RefSeq" id="WP_036130301.1">
    <property type="nucleotide sequence ID" value="NZ_ANIE01000005.1"/>
</dbReference>
<organism evidence="2 3">
    <name type="scientific">Marinobacter nitratireducens</name>
    <dbReference type="NCBI Taxonomy" id="1137280"/>
    <lineage>
        <taxon>Bacteria</taxon>
        <taxon>Pseudomonadati</taxon>
        <taxon>Pseudomonadota</taxon>
        <taxon>Gammaproteobacteria</taxon>
        <taxon>Pseudomonadales</taxon>
        <taxon>Marinobacteraceae</taxon>
        <taxon>Marinobacter</taxon>
    </lineage>
</organism>
<reference evidence="2 3" key="1">
    <citation type="submission" date="2012-12" db="EMBL/GenBank/DDBJ databases">
        <title>Genome assembly of Marinobacter sp. AK21.</title>
        <authorList>
            <person name="Khatri I."/>
            <person name="Kumar R."/>
            <person name="Vaidya B."/>
            <person name="Subramanian S."/>
            <person name="Pinnaka A."/>
        </authorList>
    </citation>
    <scope>NUCLEOTIDE SEQUENCE [LARGE SCALE GENOMIC DNA]</scope>
    <source>
        <strain evidence="2 3">AK21</strain>
    </source>
</reference>
<dbReference type="AlphaFoldDB" id="A0A072N362"/>
<proteinExistence type="predicted"/>
<feature type="domain" description="AbiTii" evidence="1">
    <location>
        <begin position="5"/>
        <end position="183"/>
    </location>
</feature>
<sequence>MSASVNHLQERTLDSAELLEQIMPSAITLAMMLRQKKMAAWLRNELDGYEDETAAPPYRRDLPGHIVARSPQYGWIPAPVNEDQTREHGHLSLVDGTKVLEKFCVGCKKGDGNRVQLEKEAMATLQKQINLSAELAINLSRDVYSQLLRTVRAAIYLWTIELMGRGLEGEHNHYTADQRSSVADLDDPQRFWRRAMEEVNELPIPDVKSAGFFERMFGRAS</sequence>
<evidence type="ECO:0000313" key="2">
    <source>
        <dbReference type="EMBL" id="KEF31403.1"/>
    </source>
</evidence>
<gene>
    <name evidence="2" type="ORF">D777_01752</name>
</gene>
<name>A0A072N362_9GAMM</name>
<dbReference type="Pfam" id="PF18864">
    <property type="entry name" value="AbiTii"/>
    <property type="match status" value="1"/>
</dbReference>
<evidence type="ECO:0000259" key="1">
    <source>
        <dbReference type="Pfam" id="PF18864"/>
    </source>
</evidence>
<comment type="caution">
    <text evidence="2">The sequence shown here is derived from an EMBL/GenBank/DDBJ whole genome shotgun (WGS) entry which is preliminary data.</text>
</comment>
<accession>A0A072N362</accession>
<dbReference type="PATRIC" id="fig|1137280.3.peg.1568"/>
<dbReference type="EMBL" id="ANIE01000005">
    <property type="protein sequence ID" value="KEF31403.1"/>
    <property type="molecule type" value="Genomic_DNA"/>
</dbReference>
<evidence type="ECO:0000313" key="3">
    <source>
        <dbReference type="Proteomes" id="UP000035057"/>
    </source>
</evidence>
<dbReference type="OrthoDB" id="6360084at2"/>
<keyword evidence="3" id="KW-1185">Reference proteome</keyword>
<dbReference type="InterPro" id="IPR041304">
    <property type="entry name" value="AbiTii"/>
</dbReference>